<feature type="non-terminal residue" evidence="2">
    <location>
        <position position="161"/>
    </location>
</feature>
<name>A0ABD6FLP3_9PSEU</name>
<dbReference type="AlphaFoldDB" id="A0ABD6FLP3"/>
<accession>A0ABD6FLP3</accession>
<feature type="compositionally biased region" description="Basic and acidic residues" evidence="1">
    <location>
        <begin position="22"/>
        <end position="38"/>
    </location>
</feature>
<dbReference type="Proteomes" id="UP000249324">
    <property type="component" value="Unassembled WGS sequence"/>
</dbReference>
<comment type="caution">
    <text evidence="2">The sequence shown here is derived from an EMBL/GenBank/DDBJ whole genome shotgun (WGS) entry which is preliminary data.</text>
</comment>
<proteinExistence type="predicted"/>
<sequence>MPVVMEEPRFKRPRLAGPDQPDGEKPEVPPRAPADRTGADGAVPAEVPIIEGGIRRDPSNPGLWDVARNAARPVRYDGSIDYHGDRGLERTLIRFDARHFEVPGGWVLEISVPVALLPADSGPLHPSREQLREVAEVIQQQLDERFNFRWKYTGDVARFQG</sequence>
<gene>
    <name evidence="2" type="ORF">DIU77_018610</name>
</gene>
<feature type="compositionally biased region" description="Basic and acidic residues" evidence="1">
    <location>
        <begin position="1"/>
        <end position="10"/>
    </location>
</feature>
<evidence type="ECO:0000313" key="3">
    <source>
        <dbReference type="Proteomes" id="UP000249324"/>
    </source>
</evidence>
<reference evidence="2 3" key="1">
    <citation type="journal article" date="2021" name="BMC Genomics">
        <title>Genome-resolved metagenome and metatranscriptome analyses of thermophilic composting reveal key bacterial players and their metabolic interactions.</title>
        <authorList>
            <person name="Braga L.P.P."/>
            <person name="Pereira R.V."/>
            <person name="Martins L.F."/>
            <person name="Moura L.M.S."/>
            <person name="Sanchez F.B."/>
            <person name="Patane J.S.L."/>
            <person name="da Silva A.M."/>
            <person name="Setubal J.C."/>
        </authorList>
    </citation>
    <scope>NUCLEOTIDE SEQUENCE [LARGE SCALE GENOMIC DNA]</scope>
    <source>
        <strain evidence="2">ZC4RG45</strain>
    </source>
</reference>
<evidence type="ECO:0000256" key="1">
    <source>
        <dbReference type="SAM" id="MobiDB-lite"/>
    </source>
</evidence>
<dbReference type="EMBL" id="QGUI02000402">
    <property type="protein sequence ID" value="MFO7194256.1"/>
    <property type="molecule type" value="Genomic_DNA"/>
</dbReference>
<feature type="region of interest" description="Disordered" evidence="1">
    <location>
        <begin position="1"/>
        <end position="44"/>
    </location>
</feature>
<protein>
    <submittedName>
        <fullName evidence="2">Uncharacterized protein</fullName>
    </submittedName>
</protein>
<evidence type="ECO:0000313" key="2">
    <source>
        <dbReference type="EMBL" id="MFO7194256.1"/>
    </source>
</evidence>
<organism evidence="2 3">
    <name type="scientific">Thermocrispum agreste</name>
    <dbReference type="NCBI Taxonomy" id="37925"/>
    <lineage>
        <taxon>Bacteria</taxon>
        <taxon>Bacillati</taxon>
        <taxon>Actinomycetota</taxon>
        <taxon>Actinomycetes</taxon>
        <taxon>Pseudonocardiales</taxon>
        <taxon>Pseudonocardiaceae</taxon>
        <taxon>Thermocrispum</taxon>
    </lineage>
</organism>